<organism evidence="1 2">
    <name type="scientific">Collimonas pratensis</name>
    <dbReference type="NCBI Taxonomy" id="279113"/>
    <lineage>
        <taxon>Bacteria</taxon>
        <taxon>Pseudomonadati</taxon>
        <taxon>Pseudomonadota</taxon>
        <taxon>Betaproteobacteria</taxon>
        <taxon>Burkholderiales</taxon>
        <taxon>Oxalobacteraceae</taxon>
        <taxon>Collimonas</taxon>
    </lineage>
</organism>
<name>A0ABN4MAB9_9BURK</name>
<evidence type="ECO:0000313" key="2">
    <source>
        <dbReference type="Proteomes" id="UP000074914"/>
    </source>
</evidence>
<gene>
    <name evidence="1" type="ORF">CPter291_0191</name>
</gene>
<proteinExistence type="predicted"/>
<dbReference type="Proteomes" id="UP000074914">
    <property type="component" value="Chromosome"/>
</dbReference>
<sequence length="52" mass="6321">MQNAHFYKWAFFFNSCTWRCGSSFGSIAFIIRDWTEIEFDRKTQGAWKPMYL</sequence>
<accession>A0ABN4MAB9</accession>
<reference evidence="1 2" key="1">
    <citation type="submission" date="2015-11" db="EMBL/GenBank/DDBJ databases">
        <title>Exploring the genomic traits of fungus-feeding bacterial genus Collimonas.</title>
        <authorList>
            <person name="Song C."/>
            <person name="Schmidt R."/>
            <person name="de Jager V."/>
            <person name="Krzyzanowska D."/>
            <person name="Jongedijk E."/>
            <person name="Cankar K."/>
            <person name="Beekwilder J."/>
            <person name="van Veen A."/>
            <person name="de Boer W."/>
            <person name="van Veen J.A."/>
            <person name="Garbeva P."/>
        </authorList>
    </citation>
    <scope>NUCLEOTIDE SEQUENCE [LARGE SCALE GENOMIC DNA]</scope>
    <source>
        <strain evidence="1 2">Ter291</strain>
    </source>
</reference>
<protein>
    <submittedName>
        <fullName evidence="1">Uncharacterized protein</fullName>
    </submittedName>
</protein>
<evidence type="ECO:0000313" key="1">
    <source>
        <dbReference type="EMBL" id="AMP12487.1"/>
    </source>
</evidence>
<keyword evidence="2" id="KW-1185">Reference proteome</keyword>
<dbReference type="EMBL" id="CP013236">
    <property type="protein sequence ID" value="AMP12487.1"/>
    <property type="molecule type" value="Genomic_DNA"/>
</dbReference>